<dbReference type="Proteomes" id="UP001519287">
    <property type="component" value="Unassembled WGS sequence"/>
</dbReference>
<reference evidence="2 3" key="1">
    <citation type="submission" date="2021-03" db="EMBL/GenBank/DDBJ databases">
        <title>Genomic Encyclopedia of Type Strains, Phase IV (KMG-IV): sequencing the most valuable type-strain genomes for metagenomic binning, comparative biology and taxonomic classification.</title>
        <authorList>
            <person name="Goeker M."/>
        </authorList>
    </citation>
    <scope>NUCLEOTIDE SEQUENCE [LARGE SCALE GENOMIC DNA]</scope>
    <source>
        <strain evidence="2 3">DSM 26048</strain>
    </source>
</reference>
<accession>A0ABS4J1J4</accession>
<dbReference type="EMBL" id="JAGGLB010000020">
    <property type="protein sequence ID" value="MBP1993699.1"/>
    <property type="molecule type" value="Genomic_DNA"/>
</dbReference>
<protein>
    <submittedName>
        <fullName evidence="2">Uncharacterized protein</fullName>
    </submittedName>
</protein>
<proteinExistence type="predicted"/>
<organism evidence="2 3">
    <name type="scientific">Paenibacillus eucommiae</name>
    <dbReference type="NCBI Taxonomy" id="1355755"/>
    <lineage>
        <taxon>Bacteria</taxon>
        <taxon>Bacillati</taxon>
        <taxon>Bacillota</taxon>
        <taxon>Bacilli</taxon>
        <taxon>Bacillales</taxon>
        <taxon>Paenibacillaceae</taxon>
        <taxon>Paenibacillus</taxon>
    </lineage>
</organism>
<gene>
    <name evidence="2" type="ORF">J2Z66_005325</name>
</gene>
<name>A0ABS4J1J4_9BACL</name>
<evidence type="ECO:0000313" key="3">
    <source>
        <dbReference type="Proteomes" id="UP001519287"/>
    </source>
</evidence>
<evidence type="ECO:0000256" key="1">
    <source>
        <dbReference type="SAM" id="MobiDB-lite"/>
    </source>
</evidence>
<evidence type="ECO:0000313" key="2">
    <source>
        <dbReference type="EMBL" id="MBP1993699.1"/>
    </source>
</evidence>
<dbReference type="RefSeq" id="WP_209975578.1">
    <property type="nucleotide sequence ID" value="NZ_JAGGLB010000020.1"/>
</dbReference>
<feature type="region of interest" description="Disordered" evidence="1">
    <location>
        <begin position="27"/>
        <end position="48"/>
    </location>
</feature>
<sequence>MKAVKTVKTSEGKWREVNLKGCGLQPRLKEVPNGRRRTRGKAAAPTAL</sequence>
<comment type="caution">
    <text evidence="2">The sequence shown here is derived from an EMBL/GenBank/DDBJ whole genome shotgun (WGS) entry which is preliminary data.</text>
</comment>
<keyword evidence="3" id="KW-1185">Reference proteome</keyword>